<dbReference type="Proteomes" id="UP000501676">
    <property type="component" value="Chromosome"/>
</dbReference>
<proteinExistence type="predicted"/>
<organism evidence="2 3">
    <name type="scientific">Lactobacillus iners</name>
    <dbReference type="NCBI Taxonomy" id="147802"/>
    <lineage>
        <taxon>Bacteria</taxon>
        <taxon>Bacillati</taxon>
        <taxon>Bacillota</taxon>
        <taxon>Bacilli</taxon>
        <taxon>Lactobacillales</taxon>
        <taxon>Lactobacillaceae</taxon>
        <taxon>Lactobacillus</taxon>
    </lineage>
</organism>
<evidence type="ECO:0000313" key="2">
    <source>
        <dbReference type="EMBL" id="QIH23567.1"/>
    </source>
</evidence>
<keyword evidence="1" id="KW-0472">Membrane</keyword>
<evidence type="ECO:0000313" key="3">
    <source>
        <dbReference type="Proteomes" id="UP000501676"/>
    </source>
</evidence>
<dbReference type="RefSeq" id="WP_035516681.1">
    <property type="nucleotide sequence ID" value="NZ_CP049228.1"/>
</dbReference>
<accession>A0A6G7B7X4</accession>
<sequence>MKIFKTKNKGFMLAEAIIAILITVLCFEILYSTINTVRTVSHKRDGVNNIAFAYIQLNRFIKDRDLMLDIKHSDVKRAILKQKKKDEENKVYYETYSFYERKGQLRMSQGYMPLMMNLRTVYFSYVNKDVMKMKIVERDGRCSILAFKLKEMEKDKRANEPKK</sequence>
<dbReference type="AlphaFoldDB" id="A0A6G7B7X4"/>
<keyword evidence="1" id="KW-0812">Transmembrane</keyword>
<gene>
    <name evidence="2" type="ORF">G6Z83_02275</name>
</gene>
<name>A0A6G7B7X4_9LACO</name>
<evidence type="ECO:0000256" key="1">
    <source>
        <dbReference type="SAM" id="Phobius"/>
    </source>
</evidence>
<keyword evidence="1" id="KW-1133">Transmembrane helix</keyword>
<dbReference type="EMBL" id="CP049228">
    <property type="protein sequence ID" value="QIH23567.1"/>
    <property type="molecule type" value="Genomic_DNA"/>
</dbReference>
<feature type="transmembrane region" description="Helical" evidence="1">
    <location>
        <begin position="12"/>
        <end position="34"/>
    </location>
</feature>
<protein>
    <submittedName>
        <fullName evidence="2">ComGF family competence protein</fullName>
    </submittedName>
</protein>
<reference evidence="2 3" key="1">
    <citation type="submission" date="2020-02" db="EMBL/GenBank/DDBJ databases">
        <title>Complete genome sequences of six Lactobacillus iners strains isolated from the human vagina.</title>
        <authorList>
            <person name="France M.T."/>
            <person name="Rutt L."/>
            <person name="Narina S."/>
            <person name="Arbaugh S."/>
            <person name="Humphrys M.S."/>
            <person name="Ma B."/>
            <person name="Hayward M.R."/>
            <person name="Relman D."/>
            <person name="Kwon D.S."/>
            <person name="Ravel J."/>
        </authorList>
    </citation>
    <scope>NUCLEOTIDE SEQUENCE [LARGE SCALE GENOMIC DNA]</scope>
    <source>
        <strain evidence="2 3">C0210C1</strain>
    </source>
</reference>